<dbReference type="InterPro" id="IPR051693">
    <property type="entry name" value="UPF0046_metallophosphoest"/>
</dbReference>
<dbReference type="PANTHER" id="PTHR12905:SF0">
    <property type="entry name" value="CALCINEURIN-LIKE PHOSPHOESTERASE DOMAIN-CONTAINING PROTEIN"/>
    <property type="match status" value="1"/>
</dbReference>
<gene>
    <name evidence="2" type="ORF">IMSHALPRED_010820</name>
</gene>
<accession>A0A8H3G4G7</accession>
<organism evidence="2 3">
    <name type="scientific">Imshaugia aleurites</name>
    <dbReference type="NCBI Taxonomy" id="172621"/>
    <lineage>
        <taxon>Eukaryota</taxon>
        <taxon>Fungi</taxon>
        <taxon>Dikarya</taxon>
        <taxon>Ascomycota</taxon>
        <taxon>Pezizomycotina</taxon>
        <taxon>Lecanoromycetes</taxon>
        <taxon>OSLEUM clade</taxon>
        <taxon>Lecanoromycetidae</taxon>
        <taxon>Lecanorales</taxon>
        <taxon>Lecanorineae</taxon>
        <taxon>Parmeliaceae</taxon>
        <taxon>Imshaugia</taxon>
    </lineage>
</organism>
<dbReference type="InterPro" id="IPR004843">
    <property type="entry name" value="Calcineurin-like_PHP"/>
</dbReference>
<sequence>MSTKTVRTRLVIISDTHTASPLPSTNPTHAYRLPLPKADILLHAGDITKVGLYSEYETMLDMLKAASAELKLVIPGNHDITLHEDFYVRGTGKDKHVRRHGGAMEDVKKIRKMWTGEEATKAGIMYLEEGVRTFDLANGARFTVYSSPWQPIFYDWAFTYPRQVDRFNPSPAVVKDKAANPVPNHPAIDIMLTHGPPKGILDETNLGEQVGCDHLLRAVTRCKPRLHCFGHIHEGWGAERIDWRTKAFEQVKTTKSQVFEDRCATVDISESGEKPLKWGQETLFVNASIMDVSYNPTNAPWVVDIDLPMKQGIS</sequence>
<evidence type="ECO:0000259" key="1">
    <source>
        <dbReference type="Pfam" id="PF00149"/>
    </source>
</evidence>
<protein>
    <recommendedName>
        <fullName evidence="1">Calcineurin-like phosphoesterase domain-containing protein</fullName>
    </recommendedName>
</protein>
<keyword evidence="3" id="KW-1185">Reference proteome</keyword>
<evidence type="ECO:0000313" key="2">
    <source>
        <dbReference type="EMBL" id="CAF9936582.1"/>
    </source>
</evidence>
<dbReference type="AlphaFoldDB" id="A0A8H3G4G7"/>
<proteinExistence type="predicted"/>
<dbReference type="GO" id="GO:0016787">
    <property type="term" value="F:hydrolase activity"/>
    <property type="evidence" value="ECO:0007669"/>
    <property type="project" value="InterPro"/>
</dbReference>
<feature type="domain" description="Calcineurin-like phosphoesterase" evidence="1">
    <location>
        <begin position="9"/>
        <end position="234"/>
    </location>
</feature>
<dbReference type="Pfam" id="PF00149">
    <property type="entry name" value="Metallophos"/>
    <property type="match status" value="1"/>
</dbReference>
<dbReference type="InterPro" id="IPR029052">
    <property type="entry name" value="Metallo-depent_PP-like"/>
</dbReference>
<dbReference type="Gene3D" id="3.60.21.10">
    <property type="match status" value="1"/>
</dbReference>
<name>A0A8H3G4G7_9LECA</name>
<comment type="caution">
    <text evidence="2">The sequence shown here is derived from an EMBL/GenBank/DDBJ whole genome shotgun (WGS) entry which is preliminary data.</text>
</comment>
<dbReference type="SUPFAM" id="SSF56300">
    <property type="entry name" value="Metallo-dependent phosphatases"/>
    <property type="match status" value="1"/>
</dbReference>
<reference evidence="2" key="1">
    <citation type="submission" date="2021-03" db="EMBL/GenBank/DDBJ databases">
        <authorList>
            <person name="Tagirdzhanova G."/>
        </authorList>
    </citation>
    <scope>NUCLEOTIDE SEQUENCE</scope>
</reference>
<dbReference type="Proteomes" id="UP000664534">
    <property type="component" value="Unassembled WGS sequence"/>
</dbReference>
<evidence type="ECO:0000313" key="3">
    <source>
        <dbReference type="Proteomes" id="UP000664534"/>
    </source>
</evidence>
<dbReference type="CDD" id="cd07379">
    <property type="entry name" value="MPP_239FB"/>
    <property type="match status" value="1"/>
</dbReference>
<dbReference type="OrthoDB" id="630188at2759"/>
<dbReference type="PANTHER" id="PTHR12905">
    <property type="entry name" value="METALLOPHOSPHOESTERASE"/>
    <property type="match status" value="1"/>
</dbReference>
<dbReference type="EMBL" id="CAJPDT010000092">
    <property type="protein sequence ID" value="CAF9936582.1"/>
    <property type="molecule type" value="Genomic_DNA"/>
</dbReference>